<dbReference type="InterPro" id="IPR008978">
    <property type="entry name" value="HSP20-like_chaperone"/>
</dbReference>
<dbReference type="CDD" id="cd06526">
    <property type="entry name" value="metazoan_ACD"/>
    <property type="match status" value="1"/>
</dbReference>
<dbReference type="PANTHER" id="PTHR45640:SF26">
    <property type="entry name" value="RE23625P"/>
    <property type="match status" value="1"/>
</dbReference>
<dbReference type="InterPro" id="IPR002068">
    <property type="entry name" value="A-crystallin/Hsp20_dom"/>
</dbReference>
<sequence length="379" mass="41762">MSSAQRRSLPVKKRDHTFEQYRRNLFSDLEKSCGWTPTLPAAVPRPSGPGLWMTEYTTWFPQVHRWLEESQREFSRDLALLHDGLFELEPLESFGFAPGQSFFEGIRKRMHRLSEDLDQYLGEAQERSGEVMQVDDAGAVVGQPTAAAGEFGFLTDAYEVGPDGRLMFKARFNTKGFDAGDISVSTEDKKLVVHAKKTENKDGAICSREYCRSIFLPEAVERKDFQANLTTDGVLILEAPVKQPDYNAITFDANRKLCIHPKSPSPESGAAGKELVVTGKSGLTVAEDGKGGKKVHLEVEVGPQYSPNDISVRMDANKIVVTGSKDSSYSHSTTAGTVEGSESEQFSKAFSLPQTIDSCSVDAILKDGKLILEAPLCRL</sequence>
<dbReference type="GO" id="GO:0051082">
    <property type="term" value="F:unfolded protein binding"/>
    <property type="evidence" value="ECO:0007669"/>
    <property type="project" value="TreeGrafter"/>
</dbReference>
<dbReference type="EMBL" id="GEEE01005319">
    <property type="protein sequence ID" value="JAP57906.1"/>
    <property type="molecule type" value="Transcribed_RNA"/>
</dbReference>
<accession>A0A0X3QEF6</accession>
<name>A0A0X3QEF6_SCHSO</name>
<dbReference type="InterPro" id="IPR001436">
    <property type="entry name" value="Alpha-crystallin/sHSP_animal"/>
</dbReference>
<gene>
    <name evidence="4" type="ORF">TR162796</name>
</gene>
<organism evidence="4">
    <name type="scientific">Schistocephalus solidus</name>
    <name type="common">Tapeworm</name>
    <dbReference type="NCBI Taxonomy" id="70667"/>
    <lineage>
        <taxon>Eukaryota</taxon>
        <taxon>Metazoa</taxon>
        <taxon>Spiralia</taxon>
        <taxon>Lophotrochozoa</taxon>
        <taxon>Platyhelminthes</taxon>
        <taxon>Cestoda</taxon>
        <taxon>Eucestoda</taxon>
        <taxon>Diphyllobothriidea</taxon>
        <taxon>Diphyllobothriidae</taxon>
        <taxon>Schistocephalus</taxon>
    </lineage>
</organism>
<evidence type="ECO:0000259" key="3">
    <source>
        <dbReference type="PROSITE" id="PS01031"/>
    </source>
</evidence>
<evidence type="ECO:0000256" key="2">
    <source>
        <dbReference type="RuleBase" id="RU003616"/>
    </source>
</evidence>
<dbReference type="SUPFAM" id="SSF49764">
    <property type="entry name" value="HSP20-like chaperones"/>
    <property type="match status" value="2"/>
</dbReference>
<dbReference type="GO" id="GO:0042026">
    <property type="term" value="P:protein refolding"/>
    <property type="evidence" value="ECO:0007669"/>
    <property type="project" value="TreeGrafter"/>
</dbReference>
<reference evidence="4" key="1">
    <citation type="submission" date="2016-01" db="EMBL/GenBank/DDBJ databases">
        <title>Reference transcriptome for the parasite Schistocephalus solidus: insights into the molecular evolution of parasitism.</title>
        <authorList>
            <person name="Hebert F.O."/>
            <person name="Grambauer S."/>
            <person name="Barber I."/>
            <person name="Landry C.R."/>
            <person name="Aubin-Horth N."/>
        </authorList>
    </citation>
    <scope>NUCLEOTIDE SEQUENCE</scope>
</reference>
<dbReference type="CDD" id="cd06464">
    <property type="entry name" value="ACD_sHsps-like"/>
    <property type="match status" value="1"/>
</dbReference>
<dbReference type="PROSITE" id="PS01031">
    <property type="entry name" value="SHSP"/>
    <property type="match status" value="2"/>
</dbReference>
<dbReference type="GO" id="GO:0009408">
    <property type="term" value="P:response to heat"/>
    <property type="evidence" value="ECO:0007669"/>
    <property type="project" value="TreeGrafter"/>
</dbReference>
<dbReference type="Gene3D" id="2.60.40.790">
    <property type="match status" value="2"/>
</dbReference>
<proteinExistence type="inferred from homology"/>
<feature type="domain" description="SHSP" evidence="3">
    <location>
        <begin position="277"/>
        <end position="379"/>
    </location>
</feature>
<evidence type="ECO:0000256" key="1">
    <source>
        <dbReference type="PROSITE-ProRule" id="PRU00285"/>
    </source>
</evidence>
<comment type="similarity">
    <text evidence="1 2">Belongs to the small heat shock protein (HSP20) family.</text>
</comment>
<dbReference type="AlphaFoldDB" id="A0A0X3QEF6"/>
<evidence type="ECO:0000313" key="4">
    <source>
        <dbReference type="EMBL" id="JAP57906.1"/>
    </source>
</evidence>
<protein>
    <recommendedName>
        <fullName evidence="3">SHSP domain-containing protein</fullName>
    </recommendedName>
</protein>
<feature type="domain" description="SHSP" evidence="3">
    <location>
        <begin position="149"/>
        <end position="256"/>
    </location>
</feature>
<dbReference type="GO" id="GO:0005634">
    <property type="term" value="C:nucleus"/>
    <property type="evidence" value="ECO:0007669"/>
    <property type="project" value="TreeGrafter"/>
</dbReference>
<dbReference type="Pfam" id="PF00011">
    <property type="entry name" value="HSP20"/>
    <property type="match status" value="2"/>
</dbReference>
<dbReference type="GO" id="GO:0005737">
    <property type="term" value="C:cytoplasm"/>
    <property type="evidence" value="ECO:0007669"/>
    <property type="project" value="TreeGrafter"/>
</dbReference>
<dbReference type="PANTHER" id="PTHR45640">
    <property type="entry name" value="HEAT SHOCK PROTEIN HSP-12.2-RELATED"/>
    <property type="match status" value="1"/>
</dbReference>